<dbReference type="PANTHER" id="PTHR30441">
    <property type="entry name" value="DUF748 DOMAIN-CONTAINING PROTEIN"/>
    <property type="match status" value="1"/>
</dbReference>
<evidence type="ECO:0000313" key="5">
    <source>
        <dbReference type="Proteomes" id="UP000594621"/>
    </source>
</evidence>
<sequence>MRALKFAGAAVGAVIIVIVLLLVIGIPSGFLTSTITSRVENATGYRLSIDGTTKISLWPTLNVTLNDITLQNPKDRSGITRLTIDRVQVDMSLSSAWSGSPKISEIVVTHPVLYQPLLRDRLPNADASPKPLAPDMDGATVDRFKIVDGEVAFARVRDRIDSRINAINADAVMGRDRTIKVAGTARIGEHPTKFDVKATTTAVEGQAIPVDFAIDMPDVLTAQLSGHAEMRLNGPIVLINGINGTLGDGAFSGWASVDIASKPLVKVDLDFQRLTIPKSKSPQDASGQPWSDAPIDVSQLNYVDAQIRISANEAVIGEARLAPLALDAKLAGGILKTGTTNLGAYGGQISGEMILDATSGAPSFAMHSDLVGVRALPLLQGVADFDRIDGKLQVKLALRSAGVSQRALMANMQGTAFINFQDGAIRGINVAQMIRSLTTSKLSGWQNSQQDSQQNSQEQSTDLSQLSASFRIDKGQAVTTDFNLVGPLVRITGTGTIALDTKMMGFRVEPKLVMTTEGQGRTSEPVGFGIPVMISGSWSQPQIYPDMAGMMDNPDAAYAKLREMGKGLFGPDGAGLGNMLSNLGSNFGQGGAAPGGGNALPQMQLPGPDSPLGQAIGTMIQQGLSGNPGTGIRSRSLPGTPTTPAPQASPPPPQNPPVAQQDSQPMNDVMRQLFNR</sequence>
<dbReference type="GO" id="GO:0005886">
    <property type="term" value="C:plasma membrane"/>
    <property type="evidence" value="ECO:0007669"/>
    <property type="project" value="TreeGrafter"/>
</dbReference>
<dbReference type="Proteomes" id="UP000594621">
    <property type="component" value="Chromosome"/>
</dbReference>
<gene>
    <name evidence="4" type="ORF">IC761_02505</name>
</gene>
<organism evidence="4 5">
    <name type="scientific">Bradyrhizobium commune</name>
    <dbReference type="NCBI Taxonomy" id="83627"/>
    <lineage>
        <taxon>Bacteria</taxon>
        <taxon>Pseudomonadati</taxon>
        <taxon>Pseudomonadota</taxon>
        <taxon>Alphaproteobacteria</taxon>
        <taxon>Hyphomicrobiales</taxon>
        <taxon>Nitrobacteraceae</taxon>
        <taxon>Bradyrhizobium</taxon>
    </lineage>
</organism>
<keyword evidence="5" id="KW-1185">Reference proteome</keyword>
<dbReference type="RefSeq" id="WP_195801734.1">
    <property type="nucleotide sequence ID" value="NZ_CP061379.1"/>
</dbReference>
<dbReference type="KEGG" id="bcou:IC761_02505"/>
<accession>A0A7S9D702</accession>
<evidence type="ECO:0000313" key="4">
    <source>
        <dbReference type="EMBL" id="QPF92193.1"/>
    </source>
</evidence>
<feature type="domain" description="AsmA" evidence="3">
    <location>
        <begin position="278"/>
        <end position="481"/>
    </location>
</feature>
<feature type="domain" description="AsmA" evidence="3">
    <location>
        <begin position="2"/>
        <end position="115"/>
    </location>
</feature>
<keyword evidence="2" id="KW-1133">Transmembrane helix</keyword>
<proteinExistence type="predicted"/>
<evidence type="ECO:0000259" key="3">
    <source>
        <dbReference type="Pfam" id="PF05170"/>
    </source>
</evidence>
<evidence type="ECO:0000256" key="1">
    <source>
        <dbReference type="SAM" id="MobiDB-lite"/>
    </source>
</evidence>
<dbReference type="AlphaFoldDB" id="A0A7S9D702"/>
<feature type="transmembrane region" description="Helical" evidence="2">
    <location>
        <begin position="7"/>
        <end position="31"/>
    </location>
</feature>
<feature type="compositionally biased region" description="Low complexity" evidence="1">
    <location>
        <begin position="446"/>
        <end position="460"/>
    </location>
</feature>
<protein>
    <submittedName>
        <fullName evidence="4">AsmA family protein</fullName>
    </submittedName>
</protein>
<dbReference type="InterPro" id="IPR007844">
    <property type="entry name" value="AsmA"/>
</dbReference>
<evidence type="ECO:0000256" key="2">
    <source>
        <dbReference type="SAM" id="Phobius"/>
    </source>
</evidence>
<feature type="region of interest" description="Disordered" evidence="1">
    <location>
        <begin position="592"/>
        <end position="676"/>
    </location>
</feature>
<name>A0A7S9D702_9BRAD</name>
<reference evidence="4 5" key="1">
    <citation type="submission" date="2020-09" db="EMBL/GenBank/DDBJ databases">
        <title>Complete genomes of bradyrhizobia occurring on native shrubby legumes in Australia.</title>
        <authorList>
            <person name="Lafay B."/>
        </authorList>
    </citation>
    <scope>NUCLEOTIDE SEQUENCE [LARGE SCALE GENOMIC DNA]</scope>
    <source>
        <strain evidence="4 5">BDV5040</strain>
    </source>
</reference>
<dbReference type="Pfam" id="PF05170">
    <property type="entry name" value="AsmA"/>
    <property type="match status" value="2"/>
</dbReference>
<dbReference type="PANTHER" id="PTHR30441:SF4">
    <property type="entry name" value="PROTEIN ASMA"/>
    <property type="match status" value="1"/>
</dbReference>
<dbReference type="GO" id="GO:0090313">
    <property type="term" value="P:regulation of protein targeting to membrane"/>
    <property type="evidence" value="ECO:0007669"/>
    <property type="project" value="TreeGrafter"/>
</dbReference>
<feature type="region of interest" description="Disordered" evidence="1">
    <location>
        <begin position="445"/>
        <end position="464"/>
    </location>
</feature>
<keyword evidence="2" id="KW-0812">Transmembrane</keyword>
<dbReference type="InterPro" id="IPR052894">
    <property type="entry name" value="AsmA-related"/>
</dbReference>
<dbReference type="EMBL" id="CP061379">
    <property type="protein sequence ID" value="QPF92193.1"/>
    <property type="molecule type" value="Genomic_DNA"/>
</dbReference>
<keyword evidence="2" id="KW-0472">Membrane</keyword>
<feature type="compositionally biased region" description="Pro residues" evidence="1">
    <location>
        <begin position="641"/>
        <end position="656"/>
    </location>
</feature>